<comment type="caution">
    <text evidence="1">The sequence shown here is derived from an EMBL/GenBank/DDBJ whole genome shotgun (WGS) entry which is preliminary data.</text>
</comment>
<organism evidence="1">
    <name type="scientific">marine sediment metagenome</name>
    <dbReference type="NCBI Taxonomy" id="412755"/>
    <lineage>
        <taxon>unclassified sequences</taxon>
        <taxon>metagenomes</taxon>
        <taxon>ecological metagenomes</taxon>
    </lineage>
</organism>
<name>A0A0F9EAW6_9ZZZZ</name>
<dbReference type="AlphaFoldDB" id="A0A0F9EAW6"/>
<protein>
    <submittedName>
        <fullName evidence="1">Uncharacterized protein</fullName>
    </submittedName>
</protein>
<dbReference type="EMBL" id="LAZR01025660">
    <property type="protein sequence ID" value="KKL71208.1"/>
    <property type="molecule type" value="Genomic_DNA"/>
</dbReference>
<evidence type="ECO:0000313" key="1">
    <source>
        <dbReference type="EMBL" id="KKL71208.1"/>
    </source>
</evidence>
<proteinExistence type="predicted"/>
<sequence>MGSISAGDLVLLRNRQDAQYSIERLYGYGFPVIWKGRVNDGSIARGDQTVAYDTGALEAGFVFANIVTDMLVFVGSAEGLDDKGRR</sequence>
<reference evidence="1" key="1">
    <citation type="journal article" date="2015" name="Nature">
        <title>Complex archaea that bridge the gap between prokaryotes and eukaryotes.</title>
        <authorList>
            <person name="Spang A."/>
            <person name="Saw J.H."/>
            <person name="Jorgensen S.L."/>
            <person name="Zaremba-Niedzwiedzka K."/>
            <person name="Martijn J."/>
            <person name="Lind A.E."/>
            <person name="van Eijk R."/>
            <person name="Schleper C."/>
            <person name="Guy L."/>
            <person name="Ettema T.J."/>
        </authorList>
    </citation>
    <scope>NUCLEOTIDE SEQUENCE</scope>
</reference>
<accession>A0A0F9EAW6</accession>
<gene>
    <name evidence="1" type="ORF">LCGC14_2097260</name>
</gene>
<feature type="non-terminal residue" evidence="1">
    <location>
        <position position="86"/>
    </location>
</feature>